<evidence type="ECO:0000313" key="1">
    <source>
        <dbReference type="EMBL" id="OAB34115.1"/>
    </source>
</evidence>
<proteinExistence type="predicted"/>
<keyword evidence="2" id="KW-1185">Reference proteome</keyword>
<reference evidence="1 2" key="1">
    <citation type="submission" date="2016-03" db="EMBL/GenBank/DDBJ databases">
        <title>Draft genome sequence of Paenibacillus glacialis DSM 22343.</title>
        <authorList>
            <person name="Shin S.-K."/>
            <person name="Yi H."/>
        </authorList>
    </citation>
    <scope>NUCLEOTIDE SEQUENCE [LARGE SCALE GENOMIC DNA]</scope>
    <source>
        <strain evidence="1 2">DSM 22343</strain>
    </source>
</reference>
<dbReference type="EMBL" id="LVJH01000070">
    <property type="protein sequence ID" value="OAB34115.1"/>
    <property type="molecule type" value="Genomic_DNA"/>
</dbReference>
<dbReference type="Proteomes" id="UP000076967">
    <property type="component" value="Unassembled WGS sequence"/>
</dbReference>
<sequence length="111" mass="12522">MLNDALKLLRNKMSDHIDAKDTERATLLNWPVARLEVDGDPYPYEEDKLVFADYLQERRTEVIFEVEEPSVSVLKGVLVTPSPLQVGDRLIVSRMTGQRYYVLGKDVAGGG</sequence>
<accession>A0A168DE45</accession>
<evidence type="ECO:0000313" key="2">
    <source>
        <dbReference type="Proteomes" id="UP000076967"/>
    </source>
</evidence>
<dbReference type="AlphaFoldDB" id="A0A168DE45"/>
<protein>
    <recommendedName>
        <fullName evidence="3">DUF2577 domain-containing protein</fullName>
    </recommendedName>
</protein>
<dbReference type="OrthoDB" id="2616424at2"/>
<name>A0A168DE45_9BACL</name>
<gene>
    <name evidence="1" type="ORF">PGLA_24790</name>
</gene>
<dbReference type="STRING" id="494026.PGLA_24790"/>
<organism evidence="1 2">
    <name type="scientific">Paenibacillus glacialis</name>
    <dbReference type="NCBI Taxonomy" id="494026"/>
    <lineage>
        <taxon>Bacteria</taxon>
        <taxon>Bacillati</taxon>
        <taxon>Bacillota</taxon>
        <taxon>Bacilli</taxon>
        <taxon>Bacillales</taxon>
        <taxon>Paenibacillaceae</taxon>
        <taxon>Paenibacillus</taxon>
    </lineage>
</organism>
<evidence type="ECO:0008006" key="3">
    <source>
        <dbReference type="Google" id="ProtNLM"/>
    </source>
</evidence>
<comment type="caution">
    <text evidence="1">The sequence shown here is derived from an EMBL/GenBank/DDBJ whole genome shotgun (WGS) entry which is preliminary data.</text>
</comment>